<dbReference type="AlphaFoldDB" id="A0A1F6U0A5"/>
<dbReference type="GO" id="GO:0009055">
    <property type="term" value="F:electron transfer activity"/>
    <property type="evidence" value="ECO:0007669"/>
    <property type="project" value="InterPro"/>
</dbReference>
<dbReference type="PROSITE" id="PS51007">
    <property type="entry name" value="CYTC"/>
    <property type="match status" value="1"/>
</dbReference>
<dbReference type="Proteomes" id="UP000179037">
    <property type="component" value="Unassembled WGS sequence"/>
</dbReference>
<feature type="signal peptide" evidence="5">
    <location>
        <begin position="1"/>
        <end position="20"/>
    </location>
</feature>
<keyword evidence="3 4" id="KW-0408">Iron</keyword>
<evidence type="ECO:0000313" key="7">
    <source>
        <dbReference type="EMBL" id="OGI50770.1"/>
    </source>
</evidence>
<dbReference type="InterPro" id="IPR036909">
    <property type="entry name" value="Cyt_c-like_dom_sf"/>
</dbReference>
<evidence type="ECO:0000256" key="1">
    <source>
        <dbReference type="ARBA" id="ARBA00022617"/>
    </source>
</evidence>
<dbReference type="EMBL" id="MFTC01000061">
    <property type="protein sequence ID" value="OGI50770.1"/>
    <property type="molecule type" value="Genomic_DNA"/>
</dbReference>
<name>A0A1F6U0A5_9PROT</name>
<feature type="domain" description="Cytochrome c" evidence="6">
    <location>
        <begin position="25"/>
        <end position="95"/>
    </location>
</feature>
<sequence>MLKSIALFPILAVYSVSAQAAALPGDAASGKKLYDANCMACHNDSVYKRKDRQVKNLEGLTQQINSCGHVGDITIGKTQANDLVRYLNETYYKFK</sequence>
<reference evidence="7 8" key="1">
    <citation type="journal article" date="2016" name="Nat. Commun.">
        <title>Thousands of microbial genomes shed light on interconnected biogeochemical processes in an aquifer system.</title>
        <authorList>
            <person name="Anantharaman K."/>
            <person name="Brown C.T."/>
            <person name="Hug L.A."/>
            <person name="Sharon I."/>
            <person name="Castelle C.J."/>
            <person name="Probst A.J."/>
            <person name="Thomas B.C."/>
            <person name="Singh A."/>
            <person name="Wilkins M.J."/>
            <person name="Karaoz U."/>
            <person name="Brodie E.L."/>
            <person name="Williams K.H."/>
            <person name="Hubbard S.S."/>
            <person name="Banfield J.F."/>
        </authorList>
    </citation>
    <scope>NUCLEOTIDE SEQUENCE [LARGE SCALE GENOMIC DNA]</scope>
</reference>
<dbReference type="SUPFAM" id="SSF46626">
    <property type="entry name" value="Cytochrome c"/>
    <property type="match status" value="1"/>
</dbReference>
<proteinExistence type="predicted"/>
<dbReference type="GO" id="GO:0046872">
    <property type="term" value="F:metal ion binding"/>
    <property type="evidence" value="ECO:0007669"/>
    <property type="project" value="UniProtKB-KW"/>
</dbReference>
<dbReference type="GO" id="GO:0020037">
    <property type="term" value="F:heme binding"/>
    <property type="evidence" value="ECO:0007669"/>
    <property type="project" value="InterPro"/>
</dbReference>
<keyword evidence="5" id="KW-0732">Signal</keyword>
<evidence type="ECO:0000313" key="8">
    <source>
        <dbReference type="Proteomes" id="UP000179037"/>
    </source>
</evidence>
<accession>A0A1F6U0A5</accession>
<organism evidence="7 8">
    <name type="scientific">Candidatus Muproteobacteria bacterium RIFCSPLOWO2_01_FULL_60_18</name>
    <dbReference type="NCBI Taxonomy" id="1817768"/>
    <lineage>
        <taxon>Bacteria</taxon>
        <taxon>Pseudomonadati</taxon>
        <taxon>Pseudomonadota</taxon>
        <taxon>Candidatus Muproteobacteria</taxon>
    </lineage>
</organism>
<evidence type="ECO:0000256" key="3">
    <source>
        <dbReference type="ARBA" id="ARBA00023004"/>
    </source>
</evidence>
<dbReference type="STRING" id="1817768.A3A87_01180"/>
<dbReference type="InterPro" id="IPR009056">
    <property type="entry name" value="Cyt_c-like_dom"/>
</dbReference>
<evidence type="ECO:0000256" key="5">
    <source>
        <dbReference type="SAM" id="SignalP"/>
    </source>
</evidence>
<evidence type="ECO:0000256" key="2">
    <source>
        <dbReference type="ARBA" id="ARBA00022723"/>
    </source>
</evidence>
<gene>
    <name evidence="7" type="ORF">A3A87_01180</name>
</gene>
<dbReference type="Gene3D" id="1.10.760.10">
    <property type="entry name" value="Cytochrome c-like domain"/>
    <property type="match status" value="1"/>
</dbReference>
<keyword evidence="1 4" id="KW-0349">Heme</keyword>
<protein>
    <recommendedName>
        <fullName evidence="6">Cytochrome c domain-containing protein</fullName>
    </recommendedName>
</protein>
<evidence type="ECO:0000259" key="6">
    <source>
        <dbReference type="PROSITE" id="PS51007"/>
    </source>
</evidence>
<feature type="chain" id="PRO_5009526918" description="Cytochrome c domain-containing protein" evidence="5">
    <location>
        <begin position="21"/>
        <end position="95"/>
    </location>
</feature>
<comment type="caution">
    <text evidence="7">The sequence shown here is derived from an EMBL/GenBank/DDBJ whole genome shotgun (WGS) entry which is preliminary data.</text>
</comment>
<keyword evidence="2 4" id="KW-0479">Metal-binding</keyword>
<evidence type="ECO:0000256" key="4">
    <source>
        <dbReference type="PROSITE-ProRule" id="PRU00433"/>
    </source>
</evidence>